<dbReference type="GO" id="GO:0005524">
    <property type="term" value="F:ATP binding"/>
    <property type="evidence" value="ECO:0007669"/>
    <property type="project" value="UniProtKB-KW"/>
</dbReference>
<protein>
    <submittedName>
        <fullName evidence="2">ATP-binding protein</fullName>
    </submittedName>
</protein>
<comment type="caution">
    <text evidence="2">The sequence shown here is derived from an EMBL/GenBank/DDBJ whole genome shotgun (WGS) entry which is preliminary data.</text>
</comment>
<gene>
    <name evidence="2" type="ORF">DM484_26750</name>
</gene>
<dbReference type="Pfam" id="PF13175">
    <property type="entry name" value="AAA_15"/>
    <property type="match status" value="1"/>
</dbReference>
<dbReference type="GO" id="GO:0016887">
    <property type="term" value="F:ATP hydrolysis activity"/>
    <property type="evidence" value="ECO:0007669"/>
    <property type="project" value="InterPro"/>
</dbReference>
<organism evidence="2 3">
    <name type="scientific">Candidatus Methylumidiphilus alinenensis</name>
    <dbReference type="NCBI Taxonomy" id="2202197"/>
    <lineage>
        <taxon>Bacteria</taxon>
        <taxon>Pseudomonadati</taxon>
        <taxon>Pseudomonadota</taxon>
        <taxon>Gammaproteobacteria</taxon>
        <taxon>Methylococcales</taxon>
        <taxon>Candidatus Methylumidiphilus</taxon>
    </lineage>
</organism>
<sequence length="476" mass="53657">MKLHSLQVTNFRCFESLTVEFDPQLTVLVANNGMGKTAILDAITVALGPFISGFDTGVNKGFKHEDSRLGIKLIGTKKIKIRIKDSAWSVESKYPIKLNAAGIIEDQLIQWSRELKGEKTQTTVGDAKLLTKYAKKLQLSVRADEQVTLPVIAYYGTGRLWRQSKPNLKYSTDSKSRLYGYQDALNSESDFKAVSKWFKDESLAQFNEIVANIMTHQHLGNIDISPLKIPYIKLEHVRKAVDRCLNHSGWSTLYYDAELQQLVIRHKDDKLLDAFIPVAQLSDGVKAMLSLVADIAYRCVQLNPHLASPPEETSGVVLIDEIELHLHPSWQQHVINDLQTAFPNIQFIVTTHSPQVLTTIPANSIRLLEMEWDEETGRDCLVVKPVSQQTLGVASSDVLAEAMGTDPVPDVEQARQLSQYKALIQQNLHEKEPGPDLRAQLDQHFGPQHPAMLECDRLIRLQNFKRQLPRRDQSNA</sequence>
<dbReference type="SMART" id="SM00382">
    <property type="entry name" value="AAA"/>
    <property type="match status" value="1"/>
</dbReference>
<accession>A0A2W4QGL6</accession>
<reference evidence="2 3" key="1">
    <citation type="journal article" date="2018" name="Aquat. Microb. Ecol.">
        <title>Gammaproteobacterial methanotrophs dominate.</title>
        <authorList>
            <person name="Rissanen A.J."/>
            <person name="Saarenheimo J."/>
            <person name="Tiirola M."/>
            <person name="Peura S."/>
            <person name="Aalto S.L."/>
            <person name="Karvinen A."/>
            <person name="Nykanen H."/>
        </authorList>
    </citation>
    <scope>NUCLEOTIDE SEQUENCE [LARGE SCALE GENOMIC DNA]</scope>
    <source>
        <strain evidence="2">AMbin10</strain>
    </source>
</reference>
<dbReference type="GO" id="GO:0000731">
    <property type="term" value="P:DNA synthesis involved in DNA repair"/>
    <property type="evidence" value="ECO:0007669"/>
    <property type="project" value="TreeGrafter"/>
</dbReference>
<name>A0A2W4QGL6_9GAMM</name>
<dbReference type="Gene3D" id="3.40.50.300">
    <property type="entry name" value="P-loop containing nucleotide triphosphate hydrolases"/>
    <property type="match status" value="1"/>
</dbReference>
<dbReference type="PANTHER" id="PTHR32182:SF23">
    <property type="entry name" value="ATP BINDING PROTEIN"/>
    <property type="match status" value="1"/>
</dbReference>
<evidence type="ECO:0000313" key="3">
    <source>
        <dbReference type="Proteomes" id="UP000249396"/>
    </source>
</evidence>
<dbReference type="EMBL" id="QJPH01000527">
    <property type="protein sequence ID" value="PZN71302.1"/>
    <property type="molecule type" value="Genomic_DNA"/>
</dbReference>
<keyword evidence="2" id="KW-0547">Nucleotide-binding</keyword>
<dbReference type="InterPro" id="IPR027417">
    <property type="entry name" value="P-loop_NTPase"/>
</dbReference>
<dbReference type="GO" id="GO:0006302">
    <property type="term" value="P:double-strand break repair"/>
    <property type="evidence" value="ECO:0007669"/>
    <property type="project" value="InterPro"/>
</dbReference>
<dbReference type="InterPro" id="IPR041685">
    <property type="entry name" value="AAA_GajA/Old/RecF-like"/>
</dbReference>
<feature type="domain" description="AAA+ ATPase" evidence="1">
    <location>
        <begin position="22"/>
        <end position="378"/>
    </location>
</feature>
<dbReference type="Proteomes" id="UP000249396">
    <property type="component" value="Unassembled WGS sequence"/>
</dbReference>
<dbReference type="InterPro" id="IPR003593">
    <property type="entry name" value="AAA+_ATPase"/>
</dbReference>
<keyword evidence="2" id="KW-0067">ATP-binding</keyword>
<evidence type="ECO:0000313" key="2">
    <source>
        <dbReference type="EMBL" id="PZN71302.1"/>
    </source>
</evidence>
<dbReference type="AlphaFoldDB" id="A0A2W4QGL6"/>
<dbReference type="PANTHER" id="PTHR32182">
    <property type="entry name" value="DNA REPLICATION AND REPAIR PROTEIN RECF"/>
    <property type="match status" value="1"/>
</dbReference>
<dbReference type="SUPFAM" id="SSF52540">
    <property type="entry name" value="P-loop containing nucleoside triphosphate hydrolases"/>
    <property type="match status" value="1"/>
</dbReference>
<proteinExistence type="predicted"/>
<evidence type="ECO:0000259" key="1">
    <source>
        <dbReference type="SMART" id="SM00382"/>
    </source>
</evidence>